<proteinExistence type="predicted"/>
<accession>A0ABW5FH66</accession>
<gene>
    <name evidence="1" type="ORF">ACFSX3_26440</name>
</gene>
<dbReference type="Pfam" id="PF13783">
    <property type="entry name" value="DUF4177"/>
    <property type="match status" value="1"/>
</dbReference>
<keyword evidence="2" id="KW-1185">Reference proteome</keyword>
<dbReference type="Proteomes" id="UP001597448">
    <property type="component" value="Unassembled WGS sequence"/>
</dbReference>
<dbReference type="EMBL" id="JBHUKY010000068">
    <property type="protein sequence ID" value="MFD2413410.1"/>
    <property type="molecule type" value="Genomic_DNA"/>
</dbReference>
<reference evidence="2" key="1">
    <citation type="journal article" date="2019" name="Int. J. Syst. Evol. Microbiol.">
        <title>The Global Catalogue of Microorganisms (GCM) 10K type strain sequencing project: providing services to taxonomists for standard genome sequencing and annotation.</title>
        <authorList>
            <consortium name="The Broad Institute Genomics Platform"/>
            <consortium name="The Broad Institute Genome Sequencing Center for Infectious Disease"/>
            <person name="Wu L."/>
            <person name="Ma J."/>
        </authorList>
    </citation>
    <scope>NUCLEOTIDE SEQUENCE [LARGE SCALE GENOMIC DNA]</scope>
    <source>
        <strain evidence="2">CCM 8725</strain>
    </source>
</reference>
<sequence length="65" mass="7706">MFEYKFVRIEKKNTGFLQGPTENYQEIIHTHAAEGWRFVQFVIMPSAQAVGFPEYYDLIFEKKAD</sequence>
<comment type="caution">
    <text evidence="1">The sequence shown here is derived from an EMBL/GenBank/DDBJ whole genome shotgun (WGS) entry which is preliminary data.</text>
</comment>
<dbReference type="RefSeq" id="WP_209992207.1">
    <property type="nucleotide sequence ID" value="NZ_JBHSVQ010000001.1"/>
</dbReference>
<dbReference type="InterPro" id="IPR025234">
    <property type="entry name" value="YjzH-like"/>
</dbReference>
<organism evidence="1 2">
    <name type="scientific">Paenibacillus rhizoplanae</name>
    <dbReference type="NCBI Taxonomy" id="1917181"/>
    <lineage>
        <taxon>Bacteria</taxon>
        <taxon>Bacillati</taxon>
        <taxon>Bacillota</taxon>
        <taxon>Bacilli</taxon>
        <taxon>Bacillales</taxon>
        <taxon>Paenibacillaceae</taxon>
        <taxon>Paenibacillus</taxon>
    </lineage>
</organism>
<evidence type="ECO:0000313" key="1">
    <source>
        <dbReference type="EMBL" id="MFD2413410.1"/>
    </source>
</evidence>
<name>A0ABW5FH66_9BACL</name>
<evidence type="ECO:0000313" key="2">
    <source>
        <dbReference type="Proteomes" id="UP001597448"/>
    </source>
</evidence>
<protein>
    <submittedName>
        <fullName evidence="1">DUF4177 domain-containing protein</fullName>
    </submittedName>
</protein>